<organism evidence="1 2">
    <name type="scientific">Paenibacillus oryzisoli</name>
    <dbReference type="NCBI Taxonomy" id="1850517"/>
    <lineage>
        <taxon>Bacteria</taxon>
        <taxon>Bacillati</taxon>
        <taxon>Bacillota</taxon>
        <taxon>Bacilli</taxon>
        <taxon>Bacillales</taxon>
        <taxon>Paenibacillaceae</taxon>
        <taxon>Paenibacillus</taxon>
    </lineage>
</organism>
<accession>A0A198AJC8</accession>
<dbReference type="EMBL" id="LYPB01000049">
    <property type="protein sequence ID" value="OAS21156.1"/>
    <property type="molecule type" value="Genomic_DNA"/>
</dbReference>
<dbReference type="RefSeq" id="WP_068662734.1">
    <property type="nucleotide sequence ID" value="NZ_LYPB01000049.1"/>
</dbReference>
<sequence length="475" mass="50738">MVYYLSLDGVDDYVVTPTFSYDKIVIDFMTNGRPANFSKLFAVNSDYVQHNSSGTDSYSSAGISSVKLNGVTVTNTTDFIPDSVRSTVEAIRSITTAYPTFIFRNYISGGFLKGNLYGAQFYLGSTLIASYDFTAGNVNDISGNGRHATLTGGTWVVDSSSGSSGSVAYATKQRVYTTSSSLLSTKQIVSRSSSAAYASKQCIYQSGLSAQATRQAISFTSVSSLATKQMIGAISTLQVASKQIIRHIGADPQSIKQVIYHTGSVSYASLQAITDDGVPGNVPFKSKQVIYGASSSSHKTKQSIFTIGEVIYPLKQIIFDSALRIVGRTPLKASRVLSIPLIASRSNIRLLASRSTQLMLKGGLSVTEKNQNFTMFAGDTENIPVTFTDNRSPVNLSGATVQWSMKRVNAATNILEKDTVSGVTITDEAAGVFTVLLSPEDTENLNGTYSHKAKVIDAAGNVSTVMTGKVTIVKS</sequence>
<dbReference type="AlphaFoldDB" id="A0A198AJC8"/>
<name>A0A198AJC8_9BACL</name>
<dbReference type="STRING" id="1850517.A8708_30155"/>
<dbReference type="OrthoDB" id="2583588at2"/>
<comment type="caution">
    <text evidence="1">The sequence shown here is derived from an EMBL/GenBank/DDBJ whole genome shotgun (WGS) entry which is preliminary data.</text>
</comment>
<gene>
    <name evidence="1" type="ORF">A8708_30155</name>
</gene>
<evidence type="ECO:0000313" key="2">
    <source>
        <dbReference type="Proteomes" id="UP000078454"/>
    </source>
</evidence>
<reference evidence="1 2" key="1">
    <citation type="submission" date="2016-05" db="EMBL/GenBank/DDBJ databases">
        <title>Paenibacillus sp. 1ZS3-15 nov., isolated from the rhizosphere soil.</title>
        <authorList>
            <person name="Zhang X.X."/>
            <person name="Zhang J."/>
        </authorList>
    </citation>
    <scope>NUCLEOTIDE SEQUENCE [LARGE SCALE GENOMIC DNA]</scope>
    <source>
        <strain evidence="1 2">1ZS3-15</strain>
    </source>
</reference>
<dbReference type="Proteomes" id="UP000078454">
    <property type="component" value="Unassembled WGS sequence"/>
</dbReference>
<evidence type="ECO:0000313" key="1">
    <source>
        <dbReference type="EMBL" id="OAS21156.1"/>
    </source>
</evidence>
<dbReference type="Gene3D" id="2.60.40.3350">
    <property type="match status" value="1"/>
</dbReference>
<protein>
    <submittedName>
        <fullName evidence="1">Uncharacterized protein</fullName>
    </submittedName>
</protein>
<proteinExistence type="predicted"/>
<dbReference type="Gene3D" id="2.60.120.200">
    <property type="match status" value="1"/>
</dbReference>
<keyword evidence="2" id="KW-1185">Reference proteome</keyword>